<dbReference type="InterPro" id="IPR036875">
    <property type="entry name" value="Znf_CCHC_sf"/>
</dbReference>
<dbReference type="GO" id="GO:0003676">
    <property type="term" value="F:nucleic acid binding"/>
    <property type="evidence" value="ECO:0007669"/>
    <property type="project" value="InterPro"/>
</dbReference>
<evidence type="ECO:0000259" key="3">
    <source>
        <dbReference type="PROSITE" id="PS50158"/>
    </source>
</evidence>
<reference evidence="4" key="1">
    <citation type="submission" date="2016-03" db="EMBL/GenBank/DDBJ databases">
        <title>Mechanisms controlling the formation of the plant cell surface in tip-growing cells are functionally conserved among land plants.</title>
        <authorList>
            <person name="Honkanen S."/>
            <person name="Jones V.A."/>
            <person name="Morieri G."/>
            <person name="Champion C."/>
            <person name="Hetherington A.J."/>
            <person name="Kelly S."/>
            <person name="Saint-Marcoux D."/>
            <person name="Proust H."/>
            <person name="Prescott H."/>
            <person name="Dolan L."/>
        </authorList>
    </citation>
    <scope>NUCLEOTIDE SEQUENCE [LARGE SCALE GENOMIC DNA]</scope>
    <source>
        <tissue evidence="4">Whole gametophyte</tissue>
    </source>
</reference>
<accession>A0A176WTW1</accession>
<organism evidence="4 5">
    <name type="scientific">Marchantia polymorpha subsp. ruderalis</name>
    <dbReference type="NCBI Taxonomy" id="1480154"/>
    <lineage>
        <taxon>Eukaryota</taxon>
        <taxon>Viridiplantae</taxon>
        <taxon>Streptophyta</taxon>
        <taxon>Embryophyta</taxon>
        <taxon>Marchantiophyta</taxon>
        <taxon>Marchantiopsida</taxon>
        <taxon>Marchantiidae</taxon>
        <taxon>Marchantiales</taxon>
        <taxon>Marchantiaceae</taxon>
        <taxon>Marchantia</taxon>
    </lineage>
</organism>
<keyword evidence="5" id="KW-1185">Reference proteome</keyword>
<dbReference type="Pfam" id="PF14223">
    <property type="entry name" value="Retrotran_gag_2"/>
    <property type="match status" value="1"/>
</dbReference>
<evidence type="ECO:0000313" key="4">
    <source>
        <dbReference type="EMBL" id="OAE35983.1"/>
    </source>
</evidence>
<dbReference type="PROSITE" id="PS50158">
    <property type="entry name" value="ZF_CCHC"/>
    <property type="match status" value="1"/>
</dbReference>
<feature type="domain" description="CCHC-type" evidence="3">
    <location>
        <begin position="242"/>
        <end position="257"/>
    </location>
</feature>
<evidence type="ECO:0000256" key="2">
    <source>
        <dbReference type="SAM" id="MobiDB-lite"/>
    </source>
</evidence>
<evidence type="ECO:0000256" key="1">
    <source>
        <dbReference type="PROSITE-ProRule" id="PRU00047"/>
    </source>
</evidence>
<feature type="region of interest" description="Disordered" evidence="2">
    <location>
        <begin position="204"/>
        <end position="230"/>
    </location>
</feature>
<proteinExistence type="predicted"/>
<dbReference type="EMBL" id="LVLJ01000012">
    <property type="protein sequence ID" value="OAE35983.1"/>
    <property type="molecule type" value="Genomic_DNA"/>
</dbReference>
<dbReference type="Proteomes" id="UP000077202">
    <property type="component" value="Unassembled WGS sequence"/>
</dbReference>
<dbReference type="Pfam" id="PF00098">
    <property type="entry name" value="zf-CCHC"/>
    <property type="match status" value="1"/>
</dbReference>
<evidence type="ECO:0000313" key="5">
    <source>
        <dbReference type="Proteomes" id="UP000077202"/>
    </source>
</evidence>
<sequence>MIFYFILEFFEPFKIFYWNRNLRIVLRQEKREYVLDTPYPEEPQNVAHTTSAYHAYVKVTDDAVDVQCLMLSCMNSQLQKQFESTNPYDMIAGLRGMFKNQARISKFNTSKAMFGCKLAEDAPVSAHVIKMIGYIESLQRLGFPLDDDLAADVILQSMPPSFEPFILNYHMNGLKKSLTELHEMLKTAEASLRKTTGHVMIVMKGKKRKRPTKAKEPAKSRTFGQASKAKEKKVGASSDDACFHCDVKGHWSRNCKKFLSLRWAFTLLTLLDYYHMTKILPKTRLCRLKHSMQLSLRFLQTIHVIVQDERFKASRHGLQYHIGGKIVIEGKTQSLQALNVPNHLNHMRADWSTFSKLATKQGF</sequence>
<dbReference type="Gene3D" id="4.10.60.10">
    <property type="entry name" value="Zinc finger, CCHC-type"/>
    <property type="match status" value="1"/>
</dbReference>
<dbReference type="SUPFAM" id="SSF57756">
    <property type="entry name" value="Retrovirus zinc finger-like domains"/>
    <property type="match status" value="1"/>
</dbReference>
<keyword evidence="1" id="KW-0479">Metal-binding</keyword>
<dbReference type="GO" id="GO:0008270">
    <property type="term" value="F:zinc ion binding"/>
    <property type="evidence" value="ECO:0007669"/>
    <property type="project" value="UniProtKB-KW"/>
</dbReference>
<comment type="caution">
    <text evidence="4">The sequence shown here is derived from an EMBL/GenBank/DDBJ whole genome shotgun (WGS) entry which is preliminary data.</text>
</comment>
<dbReference type="AlphaFoldDB" id="A0A176WTW1"/>
<dbReference type="InterPro" id="IPR001878">
    <property type="entry name" value="Znf_CCHC"/>
</dbReference>
<gene>
    <name evidence="4" type="ORF">AXG93_93s1220</name>
</gene>
<keyword evidence="1" id="KW-0863">Zinc-finger</keyword>
<keyword evidence="1" id="KW-0862">Zinc</keyword>
<protein>
    <recommendedName>
        <fullName evidence="3">CCHC-type domain-containing protein</fullName>
    </recommendedName>
</protein>
<name>A0A176WTW1_MARPO</name>